<dbReference type="GO" id="GO:0016787">
    <property type="term" value="F:hydrolase activity"/>
    <property type="evidence" value="ECO:0007669"/>
    <property type="project" value="UniProtKB-KW"/>
</dbReference>
<dbReference type="AlphaFoldDB" id="A0A194X3R2"/>
<name>A0A194X3R2_MOLSC</name>
<evidence type="ECO:0000259" key="2">
    <source>
        <dbReference type="Pfam" id="PF03959"/>
    </source>
</evidence>
<evidence type="ECO:0000313" key="4">
    <source>
        <dbReference type="Proteomes" id="UP000070700"/>
    </source>
</evidence>
<feature type="domain" description="Serine hydrolase" evidence="2">
    <location>
        <begin position="2"/>
        <end position="222"/>
    </location>
</feature>
<dbReference type="InterPro" id="IPR029058">
    <property type="entry name" value="AB_hydrolase_fold"/>
</dbReference>
<dbReference type="InterPro" id="IPR005645">
    <property type="entry name" value="FSH-like_dom"/>
</dbReference>
<evidence type="ECO:0000313" key="3">
    <source>
        <dbReference type="EMBL" id="KUJ14806.1"/>
    </source>
</evidence>
<sequence length="243" mass="27364">MSKLRILCLHGFTSNGNVHKHQVRNITSQFSSEFEFIFPDGPYKVDLADGSPSELAKIRLWIDFVAANSTSGHRAWWFAKDPNPATNDLGGFQGLEKSLEYIGRLIEKSGPVHAIWGFSQGACFAGFLTSLLHEKQRGHHLRQHLPQQQGLPRVGVYFSGFKARFAQYDSVYEHGIEVPTLHIMGEQDHVVRIERSETLKSVCRDPRTLKHGGGHNIPESEEDMAIVANFLREALESKSRESL</sequence>
<dbReference type="SUPFAM" id="SSF53474">
    <property type="entry name" value="alpha/beta-Hydrolases"/>
    <property type="match status" value="1"/>
</dbReference>
<dbReference type="RefSeq" id="XP_018069161.1">
    <property type="nucleotide sequence ID" value="XM_018222731.1"/>
</dbReference>
<protein>
    <recommendedName>
        <fullName evidence="2">Serine hydrolase domain-containing protein</fullName>
    </recommendedName>
</protein>
<proteinExistence type="predicted"/>
<dbReference type="EMBL" id="KQ947419">
    <property type="protein sequence ID" value="KUJ14806.1"/>
    <property type="molecule type" value="Genomic_DNA"/>
</dbReference>
<reference evidence="3 4" key="1">
    <citation type="submission" date="2015-10" db="EMBL/GenBank/DDBJ databases">
        <title>Full genome of DAOMC 229536 Phialocephala scopiformis, a fungal endophyte of spruce producing the potent anti-insectan compound rugulosin.</title>
        <authorList>
            <consortium name="DOE Joint Genome Institute"/>
            <person name="Walker A.K."/>
            <person name="Frasz S.L."/>
            <person name="Seifert K.A."/>
            <person name="Miller J.D."/>
            <person name="Mondo S.J."/>
            <person name="Labutti K."/>
            <person name="Lipzen A."/>
            <person name="Dockter R."/>
            <person name="Kennedy M."/>
            <person name="Grigoriev I.V."/>
            <person name="Spatafora J.W."/>
        </authorList>
    </citation>
    <scope>NUCLEOTIDE SEQUENCE [LARGE SCALE GENOMIC DNA]</scope>
    <source>
        <strain evidence="3 4">CBS 120377</strain>
    </source>
</reference>
<accession>A0A194X3R2</accession>
<dbReference type="Gene3D" id="3.40.50.1820">
    <property type="entry name" value="alpha/beta hydrolase"/>
    <property type="match status" value="1"/>
</dbReference>
<dbReference type="InterPro" id="IPR050593">
    <property type="entry name" value="LovG"/>
</dbReference>
<dbReference type="GO" id="GO:0005634">
    <property type="term" value="C:nucleus"/>
    <property type="evidence" value="ECO:0007669"/>
    <property type="project" value="TreeGrafter"/>
</dbReference>
<organism evidence="3 4">
    <name type="scientific">Mollisia scopiformis</name>
    <name type="common">Conifer needle endophyte fungus</name>
    <name type="synonym">Phialocephala scopiformis</name>
    <dbReference type="NCBI Taxonomy" id="149040"/>
    <lineage>
        <taxon>Eukaryota</taxon>
        <taxon>Fungi</taxon>
        <taxon>Dikarya</taxon>
        <taxon>Ascomycota</taxon>
        <taxon>Pezizomycotina</taxon>
        <taxon>Leotiomycetes</taxon>
        <taxon>Helotiales</taxon>
        <taxon>Mollisiaceae</taxon>
        <taxon>Mollisia</taxon>
    </lineage>
</organism>
<dbReference type="InParanoid" id="A0A194X3R2"/>
<dbReference type="KEGG" id="psco:LY89DRAFT_783888"/>
<keyword evidence="4" id="KW-1185">Reference proteome</keyword>
<dbReference type="Pfam" id="PF03959">
    <property type="entry name" value="FSH1"/>
    <property type="match status" value="1"/>
</dbReference>
<dbReference type="Proteomes" id="UP000070700">
    <property type="component" value="Unassembled WGS sequence"/>
</dbReference>
<dbReference type="GO" id="GO:0005737">
    <property type="term" value="C:cytoplasm"/>
    <property type="evidence" value="ECO:0007669"/>
    <property type="project" value="TreeGrafter"/>
</dbReference>
<dbReference type="GeneID" id="28832457"/>
<dbReference type="PANTHER" id="PTHR48070">
    <property type="entry name" value="ESTERASE OVCA2"/>
    <property type="match status" value="1"/>
</dbReference>
<keyword evidence="1" id="KW-0378">Hydrolase</keyword>
<dbReference type="PANTHER" id="PTHR48070:SF6">
    <property type="entry name" value="ESTERASE OVCA2"/>
    <property type="match status" value="1"/>
</dbReference>
<gene>
    <name evidence="3" type="ORF">LY89DRAFT_783888</name>
</gene>
<evidence type="ECO:0000256" key="1">
    <source>
        <dbReference type="ARBA" id="ARBA00022801"/>
    </source>
</evidence>
<dbReference type="OrthoDB" id="2094269at2759"/>